<gene>
    <name evidence="2" type="ORF">HQN79_03575</name>
</gene>
<dbReference type="RefSeq" id="WP_173284322.1">
    <property type="nucleotide sequence ID" value="NZ_CP054020.1"/>
</dbReference>
<dbReference type="SUPFAM" id="SSF90002">
    <property type="entry name" value="Hypothetical protein YjiA, C-terminal domain"/>
    <property type="match status" value="1"/>
</dbReference>
<evidence type="ECO:0000259" key="1">
    <source>
        <dbReference type="Pfam" id="PF07683"/>
    </source>
</evidence>
<keyword evidence="3" id="KW-1185">Reference proteome</keyword>
<protein>
    <submittedName>
        <fullName evidence="2">GTP-binding protein</fullName>
    </submittedName>
</protein>
<sequence length="236" mass="27165">MQARVLLYGLPGSGKHRLAEQWRKSSGQAIDVLDVQALDKVYCEESRHKCLVIDSRSFWQMPRDLWLEEILQQLITAADSIVLNFLEASELSVQMAWKNWLRDNAADTPVLMSLQQAVPQGLSALLERTPQKRPLPQNRFADLQSFEFRLNRVSLEHLLMVLDNAKTALGMKLIRVQGVLETLEYDNRVALEGAAYRWDTFAADEREIALRDKQLRLQGFDLDKAWLQQMLQACNQ</sequence>
<dbReference type="KEGG" id="txa:HQN79_03575"/>
<accession>A0A7D4NJX6</accession>
<reference evidence="2 3" key="1">
    <citation type="submission" date="2020-05" db="EMBL/GenBank/DDBJ databases">
        <title>Thiomicrorhabdus sediminis sp.nov. and Thiomicrorhabdus xiamenensis sp.nov., novel sulfur-oxidizing bacteria isolated from coastal sediment.</title>
        <authorList>
            <person name="Liu X."/>
        </authorList>
    </citation>
    <scope>NUCLEOTIDE SEQUENCE [LARGE SCALE GENOMIC DNA]</scope>
    <source>
        <strain evidence="2 3">G2</strain>
    </source>
</reference>
<name>A0A7D4NJX6_9GAMM</name>
<proteinExistence type="predicted"/>
<dbReference type="AlphaFoldDB" id="A0A7D4NJX6"/>
<evidence type="ECO:0000313" key="2">
    <source>
        <dbReference type="EMBL" id="QKI88709.1"/>
    </source>
</evidence>
<feature type="domain" description="CobW C-terminal" evidence="1">
    <location>
        <begin position="144"/>
        <end position="234"/>
    </location>
</feature>
<evidence type="ECO:0000313" key="3">
    <source>
        <dbReference type="Proteomes" id="UP000504724"/>
    </source>
</evidence>
<dbReference type="EMBL" id="CP054020">
    <property type="protein sequence ID" value="QKI88709.1"/>
    <property type="molecule type" value="Genomic_DNA"/>
</dbReference>
<organism evidence="2 3">
    <name type="scientific">Thiomicrorhabdus xiamenensis</name>
    <dbReference type="NCBI Taxonomy" id="2739063"/>
    <lineage>
        <taxon>Bacteria</taxon>
        <taxon>Pseudomonadati</taxon>
        <taxon>Pseudomonadota</taxon>
        <taxon>Gammaproteobacteria</taxon>
        <taxon>Thiotrichales</taxon>
        <taxon>Piscirickettsiaceae</taxon>
        <taxon>Thiomicrorhabdus</taxon>
    </lineage>
</organism>
<dbReference type="InterPro" id="IPR011629">
    <property type="entry name" value="CobW-like_C"/>
</dbReference>
<dbReference type="Pfam" id="PF07683">
    <property type="entry name" value="CobW_C"/>
    <property type="match status" value="1"/>
</dbReference>
<dbReference type="Proteomes" id="UP000504724">
    <property type="component" value="Chromosome"/>
</dbReference>